<dbReference type="Gene3D" id="3.40.30.10">
    <property type="entry name" value="Glutaredoxin"/>
    <property type="match status" value="1"/>
</dbReference>
<dbReference type="PROSITE" id="PS50404">
    <property type="entry name" value="GST_NTER"/>
    <property type="match status" value="1"/>
</dbReference>
<dbReference type="InterPro" id="IPR004045">
    <property type="entry name" value="Glutathione_S-Trfase_N"/>
</dbReference>
<comment type="caution">
    <text evidence="3">The sequence shown here is derived from an EMBL/GenBank/DDBJ whole genome shotgun (WGS) entry which is preliminary data.</text>
</comment>
<evidence type="ECO:0000259" key="2">
    <source>
        <dbReference type="PROSITE" id="PS50405"/>
    </source>
</evidence>
<dbReference type="Pfam" id="PF13417">
    <property type="entry name" value="GST_N_3"/>
    <property type="match status" value="1"/>
</dbReference>
<evidence type="ECO:0000259" key="1">
    <source>
        <dbReference type="PROSITE" id="PS50404"/>
    </source>
</evidence>
<dbReference type="SFLD" id="SFLDS00019">
    <property type="entry name" value="Glutathione_Transferase_(cytos"/>
    <property type="match status" value="1"/>
</dbReference>
<evidence type="ECO:0000313" key="4">
    <source>
        <dbReference type="Proteomes" id="UP001499959"/>
    </source>
</evidence>
<accession>A0ABP9BDU6</accession>
<dbReference type="EMBL" id="BAABJE010000007">
    <property type="protein sequence ID" value="GAA4792770.1"/>
    <property type="molecule type" value="Genomic_DNA"/>
</dbReference>
<dbReference type="SUPFAM" id="SSF52833">
    <property type="entry name" value="Thioredoxin-like"/>
    <property type="match status" value="1"/>
</dbReference>
<dbReference type="InterPro" id="IPR004046">
    <property type="entry name" value="GST_C"/>
</dbReference>
<dbReference type="PROSITE" id="PS50405">
    <property type="entry name" value="GST_CTER"/>
    <property type="match status" value="1"/>
</dbReference>
<dbReference type="CDD" id="cd03188">
    <property type="entry name" value="GST_C_Beta"/>
    <property type="match status" value="1"/>
</dbReference>
<dbReference type="InterPro" id="IPR036249">
    <property type="entry name" value="Thioredoxin-like_sf"/>
</dbReference>
<feature type="domain" description="GST C-terminal" evidence="2">
    <location>
        <begin position="87"/>
        <end position="207"/>
    </location>
</feature>
<dbReference type="InterPro" id="IPR010987">
    <property type="entry name" value="Glutathione-S-Trfase_C-like"/>
</dbReference>
<organism evidence="3 4">
    <name type="scientific">Lysobacter hankyongensis</name>
    <dbReference type="NCBI Taxonomy" id="1176535"/>
    <lineage>
        <taxon>Bacteria</taxon>
        <taxon>Pseudomonadati</taxon>
        <taxon>Pseudomonadota</taxon>
        <taxon>Gammaproteobacteria</taxon>
        <taxon>Lysobacterales</taxon>
        <taxon>Lysobacteraceae</taxon>
        <taxon>Lysobacter</taxon>
    </lineage>
</organism>
<keyword evidence="4" id="KW-1185">Reference proteome</keyword>
<proteinExistence type="predicted"/>
<dbReference type="InterPro" id="IPR040079">
    <property type="entry name" value="Glutathione_S-Trfase"/>
</dbReference>
<dbReference type="CDD" id="cd03057">
    <property type="entry name" value="GST_N_Beta"/>
    <property type="match status" value="1"/>
</dbReference>
<dbReference type="Pfam" id="PF00043">
    <property type="entry name" value="GST_C"/>
    <property type="match status" value="1"/>
</dbReference>
<dbReference type="PANTHER" id="PTHR44051">
    <property type="entry name" value="GLUTATHIONE S-TRANSFERASE-RELATED"/>
    <property type="match status" value="1"/>
</dbReference>
<dbReference type="InterPro" id="IPR036282">
    <property type="entry name" value="Glutathione-S-Trfase_C_sf"/>
</dbReference>
<feature type="domain" description="GST N-terminal" evidence="1">
    <location>
        <begin position="2"/>
        <end position="81"/>
    </location>
</feature>
<evidence type="ECO:0000313" key="3">
    <source>
        <dbReference type="EMBL" id="GAA4792770.1"/>
    </source>
</evidence>
<name>A0ABP9BDU6_9GAMM</name>
<dbReference type="SFLD" id="SFLDG00358">
    <property type="entry name" value="Main_(cytGST)"/>
    <property type="match status" value="1"/>
</dbReference>
<dbReference type="SUPFAM" id="SSF47616">
    <property type="entry name" value="GST C-terminal domain-like"/>
    <property type="match status" value="1"/>
</dbReference>
<dbReference type="Proteomes" id="UP001499959">
    <property type="component" value="Unassembled WGS sequence"/>
</dbReference>
<protein>
    <submittedName>
        <fullName evidence="3">Glutathione binding-like protein</fullName>
    </submittedName>
</protein>
<reference evidence="4" key="1">
    <citation type="journal article" date="2019" name="Int. J. Syst. Evol. Microbiol.">
        <title>The Global Catalogue of Microorganisms (GCM) 10K type strain sequencing project: providing services to taxonomists for standard genome sequencing and annotation.</title>
        <authorList>
            <consortium name="The Broad Institute Genomics Platform"/>
            <consortium name="The Broad Institute Genome Sequencing Center for Infectious Disease"/>
            <person name="Wu L."/>
            <person name="Ma J."/>
        </authorList>
    </citation>
    <scope>NUCLEOTIDE SEQUENCE [LARGE SCALE GENOMIC DNA]</scope>
    <source>
        <strain evidence="4">JCM 18204</strain>
    </source>
</reference>
<sequence>MESIMKLYYSPGACSLSDHIVLEWIGQPYEAVKVSREERRKPEFLAINPAGAVPALEHDGWVLTQNSAILNYLADLHPGAGLGGDGSARSRAEVNKWVAFSNSDVHPAFHPLFGSTAYLEDPALIDKSKDAARAKIRTLYERADAHLADKEWLAGSRSVADPYLYVTYRWARANGVDLGGLDNLAAFASRMEADPAVQKVLQDEGLA</sequence>
<dbReference type="Gene3D" id="1.20.1050.10">
    <property type="match status" value="1"/>
</dbReference>
<gene>
    <name evidence="3" type="ORF">GCM10023307_17810</name>
</gene>
<dbReference type="SFLD" id="SFLDG01150">
    <property type="entry name" value="Main.1:_Beta-like"/>
    <property type="match status" value="1"/>
</dbReference>
<dbReference type="PANTHER" id="PTHR44051:SF8">
    <property type="entry name" value="GLUTATHIONE S-TRANSFERASE GSTA"/>
    <property type="match status" value="1"/>
</dbReference>